<evidence type="ECO:0000313" key="17">
    <source>
        <dbReference type="Proteomes" id="UP001165292"/>
    </source>
</evidence>
<sequence length="456" mass="50680">MQLSSLTAVSPVDGRYAGKTSALRPIFSEFGLIRCRVQVEVRWLQRLAAHDGIPEVPAFSAEATALLEQLASNFQLEHAERVKEFERTTNHDVKAVEYLLKEQAKQLPELAKVNEFIHFACTSEDINNLSHALMLREGRDEVLLPLMRQLAESIRALAVQFADVPMLSRTHGQPASPTTLGKELANVVYRLERQIAQVAAVPLLGKINGAVGNYNAHLSAYPDIDWEANAREFIENDLGLAWNPYTTQIEPHDYIAELFDAVARFNTILIDFDRDIWGYISLGYFKQKTVAGEIGSSTMPHKVNPIDFENSEGNLGIANAILQHLASKLPISRWQRDLTDSTVLRNLGVGFAHSVIAYEASLKGIGKLELNAARIAEDLDNCWEVLAEPVQTVMRRYAVENAYEKLKDLTRGKGITPDALQAFIDDLDIPAEAKAELRQLTPAGYIGNAVAQAKRI</sequence>
<dbReference type="Gene3D" id="1.20.200.10">
    <property type="entry name" value="Fumarase/aspartase (Central domain)"/>
    <property type="match status" value="1"/>
</dbReference>
<evidence type="ECO:0000256" key="6">
    <source>
        <dbReference type="ARBA" id="ARBA00022755"/>
    </source>
</evidence>
<reference evidence="16" key="1">
    <citation type="submission" date="2022-06" db="EMBL/GenBank/DDBJ databases">
        <title>Detection of beta-lactamases in bacteria of animal origin.</title>
        <authorList>
            <person name="Mlynarcik P."/>
            <person name="Zdarska V."/>
            <person name="Chudobova H."/>
            <person name="Prochazkova P."/>
            <person name="Hricova K."/>
            <person name="Mezerova K."/>
            <person name="Bardon J."/>
            <person name="Dolejska M."/>
            <person name="Sukkar I."/>
            <person name="Kolar M."/>
        </authorList>
    </citation>
    <scope>NUCLEOTIDE SEQUENCE</scope>
    <source>
        <strain evidence="16">S 300-3</strain>
    </source>
</reference>
<dbReference type="Gene3D" id="1.10.275.10">
    <property type="entry name" value="Fumarase/aspartase (N-terminal domain)"/>
    <property type="match status" value="1"/>
</dbReference>
<dbReference type="InterPro" id="IPR047136">
    <property type="entry name" value="PurB_bact"/>
</dbReference>
<dbReference type="InterPro" id="IPR013539">
    <property type="entry name" value="PurB_C"/>
</dbReference>
<dbReference type="Proteomes" id="UP001165292">
    <property type="component" value="Unassembled WGS sequence"/>
</dbReference>
<evidence type="ECO:0000259" key="15">
    <source>
        <dbReference type="Pfam" id="PF08328"/>
    </source>
</evidence>
<comment type="similarity">
    <text evidence="3 13">Belongs to the lyase 1 family. Adenylosuccinate lyase subfamily.</text>
</comment>
<dbReference type="InterPro" id="IPR008948">
    <property type="entry name" value="L-Aspartase-like"/>
</dbReference>
<gene>
    <name evidence="16" type="primary">purB</name>
    <name evidence="16" type="ORF">NJF43_13580</name>
</gene>
<dbReference type="FunFam" id="1.20.200.10:FF:000004">
    <property type="entry name" value="Adenylosuccinate lyase"/>
    <property type="match status" value="1"/>
</dbReference>
<dbReference type="EC" id="4.3.2.2" evidence="4 12"/>
<dbReference type="GO" id="GO:0006188">
    <property type="term" value="P:IMP biosynthetic process"/>
    <property type="evidence" value="ECO:0007669"/>
    <property type="project" value="InterPro"/>
</dbReference>
<dbReference type="NCBIfam" id="TIGR00928">
    <property type="entry name" value="purB"/>
    <property type="match status" value="1"/>
</dbReference>
<evidence type="ECO:0000256" key="12">
    <source>
        <dbReference type="NCBIfam" id="TIGR00928"/>
    </source>
</evidence>
<dbReference type="GO" id="GO:0005829">
    <property type="term" value="C:cytosol"/>
    <property type="evidence" value="ECO:0007669"/>
    <property type="project" value="TreeGrafter"/>
</dbReference>
<feature type="domain" description="Fumarate lyase N-terminal" evidence="14">
    <location>
        <begin position="14"/>
        <end position="313"/>
    </location>
</feature>
<dbReference type="PANTHER" id="PTHR43411">
    <property type="entry name" value="ADENYLOSUCCINATE LYASE"/>
    <property type="match status" value="1"/>
</dbReference>
<dbReference type="PANTHER" id="PTHR43411:SF1">
    <property type="entry name" value="ADENYLOSUCCINATE LYASE"/>
    <property type="match status" value="1"/>
</dbReference>
<evidence type="ECO:0000256" key="5">
    <source>
        <dbReference type="ARBA" id="ARBA00017058"/>
    </source>
</evidence>
<evidence type="ECO:0000313" key="16">
    <source>
        <dbReference type="EMBL" id="MCO7545786.1"/>
    </source>
</evidence>
<dbReference type="Pfam" id="PF08328">
    <property type="entry name" value="ASL_C"/>
    <property type="match status" value="1"/>
</dbReference>
<proteinExistence type="inferred from homology"/>
<dbReference type="PROSITE" id="PS00163">
    <property type="entry name" value="FUMARATE_LYASES"/>
    <property type="match status" value="1"/>
</dbReference>
<evidence type="ECO:0000256" key="13">
    <source>
        <dbReference type="RuleBase" id="RU361172"/>
    </source>
</evidence>
<dbReference type="InterPro" id="IPR022761">
    <property type="entry name" value="Fumarate_lyase_N"/>
</dbReference>
<evidence type="ECO:0000256" key="8">
    <source>
        <dbReference type="ARBA" id="ARBA00024477"/>
    </source>
</evidence>
<comment type="caution">
    <text evidence="16">The sequence shown here is derived from an EMBL/GenBank/DDBJ whole genome shotgun (WGS) entry which is preliminary data.</text>
</comment>
<evidence type="ECO:0000256" key="1">
    <source>
        <dbReference type="ARBA" id="ARBA00004706"/>
    </source>
</evidence>
<dbReference type="CDD" id="cd01598">
    <property type="entry name" value="PurB"/>
    <property type="match status" value="1"/>
</dbReference>
<comment type="pathway">
    <text evidence="1 13">Purine metabolism; IMP biosynthesis via de novo pathway; 5-amino-1-(5-phospho-D-ribosyl)imidazole-4-carboxamide from 5-amino-1-(5-phospho-D-ribosyl)imidazole-4-carboxylate: step 2/2.</text>
</comment>
<evidence type="ECO:0000256" key="4">
    <source>
        <dbReference type="ARBA" id="ARBA00012339"/>
    </source>
</evidence>
<dbReference type="InterPro" id="IPR020557">
    <property type="entry name" value="Fumarate_lyase_CS"/>
</dbReference>
<organism evidence="16 17">
    <name type="scientific">Stutzerimonas nitrititolerans</name>
    <dbReference type="NCBI Taxonomy" id="2482751"/>
    <lineage>
        <taxon>Bacteria</taxon>
        <taxon>Pseudomonadati</taxon>
        <taxon>Pseudomonadota</taxon>
        <taxon>Gammaproteobacteria</taxon>
        <taxon>Pseudomonadales</taxon>
        <taxon>Pseudomonadaceae</taxon>
        <taxon>Stutzerimonas</taxon>
    </lineage>
</organism>
<dbReference type="InterPro" id="IPR004769">
    <property type="entry name" value="Pur_lyase"/>
</dbReference>
<dbReference type="InterPro" id="IPR000362">
    <property type="entry name" value="Fumarate_lyase_fam"/>
</dbReference>
<protein>
    <recommendedName>
        <fullName evidence="5 12">Adenylosuccinate lyase</fullName>
        <shortName evidence="13">ASL</shortName>
        <ecNumber evidence="4 12">4.3.2.2</ecNumber>
    </recommendedName>
    <alternativeName>
        <fullName evidence="10 13">Adenylosuccinase</fullName>
    </alternativeName>
</protein>
<dbReference type="NCBIfam" id="NF006764">
    <property type="entry name" value="PRK09285.1"/>
    <property type="match status" value="1"/>
</dbReference>
<accession>A0AA42BDW4</accession>
<evidence type="ECO:0000256" key="9">
    <source>
        <dbReference type="ARBA" id="ARBA00025012"/>
    </source>
</evidence>
<dbReference type="AlphaFoldDB" id="A0AA42BDW4"/>
<dbReference type="Pfam" id="PF00206">
    <property type="entry name" value="Lyase_1"/>
    <property type="match status" value="1"/>
</dbReference>
<evidence type="ECO:0000256" key="3">
    <source>
        <dbReference type="ARBA" id="ARBA00008273"/>
    </source>
</evidence>
<comment type="function">
    <text evidence="9">Catalyzes two reactions in de novo purine nucleotide biosynthesis. Catalyzes the breakdown of 5-aminoimidazole- (N-succinylocarboxamide) ribotide (SAICAR or 2-[5-amino-1-(5-phospho-beta-D-ribosyl)imidazole-4-carboxamido]succinate) to 5-aminoimidazole-4-carboxamide ribotide (AICAR or 5-amino-1-(5-phospho-beta-D-ribosyl)imidazole-4-carboxamide) and fumarate, and of adenylosuccinate (ADS or N(6)-(1,2-dicarboxyethyl)-AMP) to adenosine monophosphate (AMP) and fumarate.</text>
</comment>
<dbReference type="GO" id="GO:0004018">
    <property type="term" value="F:N6-(1,2-dicarboxyethyl)AMP AMP-lyase (fumarate-forming) activity"/>
    <property type="evidence" value="ECO:0007669"/>
    <property type="project" value="UniProtKB-UniRule"/>
</dbReference>
<feature type="domain" description="Adenylosuccinate lyase PurB C-terminal" evidence="15">
    <location>
        <begin position="332"/>
        <end position="446"/>
    </location>
</feature>
<dbReference type="Gene3D" id="1.10.40.30">
    <property type="entry name" value="Fumarase/aspartase (C-terminal domain)"/>
    <property type="match status" value="1"/>
</dbReference>
<evidence type="ECO:0000259" key="14">
    <source>
        <dbReference type="Pfam" id="PF00206"/>
    </source>
</evidence>
<dbReference type="FunFam" id="1.10.275.10:FF:000003">
    <property type="entry name" value="Adenylosuccinate lyase"/>
    <property type="match status" value="1"/>
</dbReference>
<dbReference type="InterPro" id="IPR024083">
    <property type="entry name" value="Fumarase/histidase_N"/>
</dbReference>
<dbReference type="EMBL" id="JAMYBS010000015">
    <property type="protein sequence ID" value="MCO7545786.1"/>
    <property type="molecule type" value="Genomic_DNA"/>
</dbReference>
<evidence type="ECO:0000256" key="2">
    <source>
        <dbReference type="ARBA" id="ARBA00004734"/>
    </source>
</evidence>
<keyword evidence="6 13" id="KW-0658">Purine biosynthesis</keyword>
<comment type="catalytic activity">
    <reaction evidence="8">
        <text>(2S)-2-[5-amino-1-(5-phospho-beta-D-ribosyl)imidazole-4-carboxamido]succinate = 5-amino-1-(5-phospho-beta-D-ribosyl)imidazole-4-carboxamide + fumarate</text>
        <dbReference type="Rhea" id="RHEA:23920"/>
        <dbReference type="ChEBI" id="CHEBI:29806"/>
        <dbReference type="ChEBI" id="CHEBI:58443"/>
        <dbReference type="ChEBI" id="CHEBI:58475"/>
        <dbReference type="EC" id="4.3.2.2"/>
    </reaction>
    <physiologicalReaction direction="left-to-right" evidence="8">
        <dbReference type="Rhea" id="RHEA:23921"/>
    </physiologicalReaction>
</comment>
<dbReference type="SUPFAM" id="SSF48557">
    <property type="entry name" value="L-aspartase-like"/>
    <property type="match status" value="1"/>
</dbReference>
<evidence type="ECO:0000256" key="11">
    <source>
        <dbReference type="ARBA" id="ARBA00049115"/>
    </source>
</evidence>
<comment type="catalytic activity">
    <reaction evidence="11">
        <text>N(6)-(1,2-dicarboxyethyl)-AMP = fumarate + AMP</text>
        <dbReference type="Rhea" id="RHEA:16853"/>
        <dbReference type="ChEBI" id="CHEBI:29806"/>
        <dbReference type="ChEBI" id="CHEBI:57567"/>
        <dbReference type="ChEBI" id="CHEBI:456215"/>
        <dbReference type="EC" id="4.3.2.2"/>
    </reaction>
    <physiologicalReaction direction="left-to-right" evidence="11">
        <dbReference type="Rhea" id="RHEA:16854"/>
    </physiologicalReaction>
</comment>
<comment type="pathway">
    <text evidence="2 13">Purine metabolism; AMP biosynthesis via de novo pathway; AMP from IMP: step 2/2.</text>
</comment>
<keyword evidence="7 13" id="KW-0456">Lyase</keyword>
<evidence type="ECO:0000256" key="7">
    <source>
        <dbReference type="ARBA" id="ARBA00023239"/>
    </source>
</evidence>
<dbReference type="RefSeq" id="WP_253163480.1">
    <property type="nucleotide sequence ID" value="NZ_JAMYBS010000015.1"/>
</dbReference>
<dbReference type="PRINTS" id="PR00149">
    <property type="entry name" value="FUMRATELYASE"/>
</dbReference>
<evidence type="ECO:0000256" key="10">
    <source>
        <dbReference type="ARBA" id="ARBA00030717"/>
    </source>
</evidence>
<name>A0AA42BDW4_9GAMM</name>